<dbReference type="AlphaFoldDB" id="A0A7K3VRI0"/>
<dbReference type="Proteomes" id="UP000471705">
    <property type="component" value="Unassembled WGS sequence"/>
</dbReference>
<dbReference type="EMBL" id="WUFV01000032">
    <property type="protein sequence ID" value="NEK19763.1"/>
    <property type="molecule type" value="Genomic_DNA"/>
</dbReference>
<evidence type="ECO:0000313" key="2">
    <source>
        <dbReference type="Proteomes" id="UP000471705"/>
    </source>
</evidence>
<proteinExistence type="predicted"/>
<dbReference type="RefSeq" id="WP_164049798.1">
    <property type="nucleotide sequence ID" value="NZ_WUFV01000032.1"/>
</dbReference>
<comment type="caution">
    <text evidence="1">The sequence shown here is derived from an EMBL/GenBank/DDBJ whole genome shotgun (WGS) entry which is preliminary data.</text>
</comment>
<name>A0A7K3VRI0_RHILE</name>
<protein>
    <submittedName>
        <fullName evidence="1">Uncharacterized protein</fullName>
    </submittedName>
</protein>
<accession>A0A7K3VRI0</accession>
<gene>
    <name evidence="1" type="ORF">GR257_33900</name>
</gene>
<evidence type="ECO:0000313" key="1">
    <source>
        <dbReference type="EMBL" id="NEK19763.1"/>
    </source>
</evidence>
<organism evidence="1 2">
    <name type="scientific">Rhizobium leguminosarum</name>
    <dbReference type="NCBI Taxonomy" id="384"/>
    <lineage>
        <taxon>Bacteria</taxon>
        <taxon>Pseudomonadati</taxon>
        <taxon>Pseudomonadota</taxon>
        <taxon>Alphaproteobacteria</taxon>
        <taxon>Hyphomicrobiales</taxon>
        <taxon>Rhizobiaceae</taxon>
        <taxon>Rhizobium/Agrobacterium group</taxon>
        <taxon>Rhizobium</taxon>
    </lineage>
</organism>
<sequence>MDAMHALVLTDAQLREMLAEAAKRGAALAVNELRAQLHQAPDDATLQKLRAYLADPTSLANPHDHWAHSGIICQIAATARSKPKSTAWFMKFQRETNLNECFNRPSPAYGRRREWTFFDIKLAWDAYYRRR</sequence>
<reference evidence="1 2" key="1">
    <citation type="submission" date="2019-12" db="EMBL/GenBank/DDBJ databases">
        <title>Rhizobium genotypes associated with high levels of biological nitrogen fixation by grain legumes in a temperate-maritime cropping system.</title>
        <authorList>
            <person name="Maluk M."/>
            <person name="Francesc Ferrando Molina F."/>
            <person name="Lopez Del Egido L."/>
            <person name="Lafos M."/>
            <person name="Langarica-Fuentes A."/>
            <person name="Gebre Yohannes G."/>
            <person name="Young M.W."/>
            <person name="Martin P."/>
            <person name="Gantlett R."/>
            <person name="Kenicer G."/>
            <person name="Hawes C."/>
            <person name="Begg G.S."/>
            <person name="Quilliam R.S."/>
            <person name="Squire G.R."/>
            <person name="Poole P.S."/>
            <person name="Young P.W."/>
            <person name="Iannetta P.M."/>
            <person name="James E.K."/>
        </authorList>
    </citation>
    <scope>NUCLEOTIDE SEQUENCE [LARGE SCALE GENOMIC DNA]</scope>
    <source>
        <strain evidence="1 2">JHI54</strain>
    </source>
</reference>